<organism evidence="1 2">
    <name type="scientific">Canavalia gladiata</name>
    <name type="common">Sword bean</name>
    <name type="synonym">Dolichos gladiatus</name>
    <dbReference type="NCBI Taxonomy" id="3824"/>
    <lineage>
        <taxon>Eukaryota</taxon>
        <taxon>Viridiplantae</taxon>
        <taxon>Streptophyta</taxon>
        <taxon>Embryophyta</taxon>
        <taxon>Tracheophyta</taxon>
        <taxon>Spermatophyta</taxon>
        <taxon>Magnoliopsida</taxon>
        <taxon>eudicotyledons</taxon>
        <taxon>Gunneridae</taxon>
        <taxon>Pentapetalae</taxon>
        <taxon>rosids</taxon>
        <taxon>fabids</taxon>
        <taxon>Fabales</taxon>
        <taxon>Fabaceae</taxon>
        <taxon>Papilionoideae</taxon>
        <taxon>50 kb inversion clade</taxon>
        <taxon>NPAAA clade</taxon>
        <taxon>indigoferoid/millettioid clade</taxon>
        <taxon>Phaseoleae</taxon>
        <taxon>Canavalia</taxon>
    </lineage>
</organism>
<reference evidence="1 2" key="1">
    <citation type="submission" date="2024-01" db="EMBL/GenBank/DDBJ databases">
        <title>The genomes of 5 underutilized Papilionoideae crops provide insights into root nodulation and disease resistanc.</title>
        <authorList>
            <person name="Jiang F."/>
        </authorList>
    </citation>
    <scope>NUCLEOTIDE SEQUENCE [LARGE SCALE GENOMIC DNA]</scope>
    <source>
        <strain evidence="1">LVBAO_FW01</strain>
        <tissue evidence="1">Leaves</tissue>
    </source>
</reference>
<evidence type="ECO:0000313" key="1">
    <source>
        <dbReference type="EMBL" id="KAK7308521.1"/>
    </source>
</evidence>
<dbReference type="Proteomes" id="UP001367508">
    <property type="component" value="Unassembled WGS sequence"/>
</dbReference>
<accession>A0AAN9K262</accession>
<keyword evidence="2" id="KW-1185">Reference proteome</keyword>
<evidence type="ECO:0000313" key="2">
    <source>
        <dbReference type="Proteomes" id="UP001367508"/>
    </source>
</evidence>
<comment type="caution">
    <text evidence="1">The sequence shown here is derived from an EMBL/GenBank/DDBJ whole genome shotgun (WGS) entry which is preliminary data.</text>
</comment>
<dbReference type="EMBL" id="JAYMYQ010000010">
    <property type="protein sequence ID" value="KAK7308521.1"/>
    <property type="molecule type" value="Genomic_DNA"/>
</dbReference>
<sequence length="242" mass="27513">MAAGCTSTQATVSSMHINLELEYQFNLSSKHNTYAAPLCTLYHDAVQTWFDMSIVVLFKLINTKLDPAQSLRMLGQPVKQRPCKSWLLVGSSKEDATHNESINQHLAASLEDAIELELQWLFTWSSEIWMNKTRQAQPTHALGRIYPCRNLAKHALKHWLKLARKAAYDSQDPRFEPDGMQFLLIQFNSNQAWVKLKQKLYKLNHKHGLVALLVVHNLLDAGSRPPGGSFPFRTNKTTSEPC</sequence>
<gene>
    <name evidence="1" type="ORF">VNO77_42132</name>
</gene>
<dbReference type="AlphaFoldDB" id="A0AAN9K262"/>
<protein>
    <submittedName>
        <fullName evidence="1">Uncharacterized protein</fullName>
    </submittedName>
</protein>
<proteinExistence type="predicted"/>
<name>A0AAN9K262_CANGL</name>